<dbReference type="AlphaFoldDB" id="A0A7J4KRN2"/>
<dbReference type="InterPro" id="IPR037171">
    <property type="entry name" value="NagB/RpiA_transferase-like"/>
</dbReference>
<evidence type="ECO:0000256" key="3">
    <source>
        <dbReference type="ARBA" id="ARBA00029734"/>
    </source>
</evidence>
<dbReference type="SUPFAM" id="SSF100950">
    <property type="entry name" value="NagB/RpiA/CoA transferase-like"/>
    <property type="match status" value="1"/>
</dbReference>
<reference evidence="5" key="1">
    <citation type="journal article" date="2020" name="bioRxiv">
        <title>A rank-normalized archaeal taxonomy based on genome phylogeny resolves widespread incomplete and uneven classifications.</title>
        <authorList>
            <person name="Rinke C."/>
            <person name="Chuvochina M."/>
            <person name="Mussig A.J."/>
            <person name="Chaumeil P.-A."/>
            <person name="Waite D.W."/>
            <person name="Whitman W.B."/>
            <person name="Parks D.H."/>
            <person name="Hugenholtz P."/>
        </authorList>
    </citation>
    <scope>NUCLEOTIDE SEQUENCE [LARGE SCALE GENOMIC DNA]</scope>
</reference>
<name>A0A7J4KRN2_9ARCH</name>
<accession>A0A7J4KRN2</accession>
<dbReference type="PANTHER" id="PTHR11934:SF0">
    <property type="entry name" value="RIBOSE-5-PHOSPHATE ISOMERASE"/>
    <property type="match status" value="1"/>
</dbReference>
<evidence type="ECO:0000313" key="4">
    <source>
        <dbReference type="EMBL" id="HIH32663.1"/>
    </source>
</evidence>
<organism evidence="4 5">
    <name type="scientific">Candidatus Iainarchaeum sp</name>
    <dbReference type="NCBI Taxonomy" id="3101447"/>
    <lineage>
        <taxon>Archaea</taxon>
        <taxon>Candidatus Iainarchaeota</taxon>
        <taxon>Candidatus Iainarchaeia</taxon>
        <taxon>Candidatus Iainarchaeales</taxon>
        <taxon>Candidatus Iainarchaeaceae</taxon>
        <taxon>Candidatus Iainarchaeum</taxon>
    </lineage>
</organism>
<dbReference type="EMBL" id="DUFJ01000004">
    <property type="protein sequence ID" value="HIH32663.1"/>
    <property type="molecule type" value="Genomic_DNA"/>
</dbReference>
<evidence type="ECO:0000256" key="1">
    <source>
        <dbReference type="ARBA" id="ARBA00011959"/>
    </source>
</evidence>
<dbReference type="InterPro" id="IPR004788">
    <property type="entry name" value="Ribose5P_isomerase_type_A"/>
</dbReference>
<dbReference type="PANTHER" id="PTHR11934">
    <property type="entry name" value="RIBOSE-5-PHOSPHATE ISOMERASE"/>
    <property type="match status" value="1"/>
</dbReference>
<gene>
    <name evidence="4" type="ORF">HA227_00260</name>
</gene>
<dbReference type="GO" id="GO:0005829">
    <property type="term" value="C:cytosol"/>
    <property type="evidence" value="ECO:0007669"/>
    <property type="project" value="TreeGrafter"/>
</dbReference>
<dbReference type="Pfam" id="PF06026">
    <property type="entry name" value="Rib_5-P_isom_A"/>
    <property type="match status" value="1"/>
</dbReference>
<dbReference type="EC" id="5.3.1.6" evidence="1"/>
<dbReference type="Proteomes" id="UP000527315">
    <property type="component" value="Unassembled WGS sequence"/>
</dbReference>
<evidence type="ECO:0000313" key="5">
    <source>
        <dbReference type="Proteomes" id="UP000527315"/>
    </source>
</evidence>
<comment type="caution">
    <text evidence="4">The sequence shown here is derived from an EMBL/GenBank/DDBJ whole genome shotgun (WGS) entry which is preliminary data.</text>
</comment>
<keyword evidence="2 4" id="KW-0413">Isomerase</keyword>
<sequence length="202" mass="22829">MAIGSDELGEKLLKKIALKSQEQELGLKIVPTSLRIATLCSSLKLEIASINEHEVDTAFEFASIVDRNYNFVKRNSNSLVRDKMIAQSAEELIILAEEKNFVEKISGTIPFEISTFGWQRTLLQLQKLGKAKLREKNSQPFRTETGHYLADVECDEIYSLEDLEFQAKTIAGVLETGLFIGYADRIILHNGRIEVKSRIQKP</sequence>
<proteinExistence type="predicted"/>
<dbReference type="GO" id="GO:0009052">
    <property type="term" value="P:pentose-phosphate shunt, non-oxidative branch"/>
    <property type="evidence" value="ECO:0007669"/>
    <property type="project" value="InterPro"/>
</dbReference>
<dbReference type="GO" id="GO:0004751">
    <property type="term" value="F:ribose-5-phosphate isomerase activity"/>
    <property type="evidence" value="ECO:0007669"/>
    <property type="project" value="UniProtKB-EC"/>
</dbReference>
<dbReference type="Gene3D" id="3.30.70.260">
    <property type="match status" value="1"/>
</dbReference>
<dbReference type="GO" id="GO:0006014">
    <property type="term" value="P:D-ribose metabolic process"/>
    <property type="evidence" value="ECO:0007669"/>
    <property type="project" value="TreeGrafter"/>
</dbReference>
<evidence type="ECO:0000256" key="2">
    <source>
        <dbReference type="ARBA" id="ARBA00023235"/>
    </source>
</evidence>
<dbReference type="Gene3D" id="3.40.50.1360">
    <property type="match status" value="1"/>
</dbReference>
<protein>
    <recommendedName>
        <fullName evidence="1">ribose-5-phosphate isomerase</fullName>
        <ecNumber evidence="1">5.3.1.6</ecNumber>
    </recommendedName>
    <alternativeName>
        <fullName evidence="3">Phosphoriboisomerase</fullName>
    </alternativeName>
</protein>
<dbReference type="SUPFAM" id="SSF75445">
    <property type="entry name" value="D-ribose-5-phosphate isomerase (RpiA), lid domain"/>
    <property type="match status" value="1"/>
</dbReference>